<keyword evidence="2" id="KW-1185">Reference proteome</keyword>
<dbReference type="EMBL" id="FUEG01000042">
    <property type="protein sequence ID" value="SJL17246.1"/>
    <property type="molecule type" value="Genomic_DNA"/>
</dbReference>
<proteinExistence type="predicted"/>
<dbReference type="Gene3D" id="3.40.50.12660">
    <property type="match status" value="1"/>
</dbReference>
<gene>
    <name evidence="1" type="ORF">ARMOST_20792</name>
</gene>
<evidence type="ECO:0000313" key="2">
    <source>
        <dbReference type="Proteomes" id="UP000219338"/>
    </source>
</evidence>
<sequence length="192" mass="21960">MLYPASNINKALIEYLLYYPHYCGKEFGLLFRCAPIGHRKQEDFRGLTSKKSSYSLVQILPPYHKELRCLEVSEKQAAQEYGMFLEGQYIDSAAVLQEAKNHARLSSQNHSRLEDLEKLYHLRMQNGSNPRPPVSYEPPTLTQGDPYHVDTSRFWAVLIGIDAYKSNPLHGCVSDALSVKNSLIKDVRMPEK</sequence>
<protein>
    <submittedName>
        <fullName evidence="1">Uncharacterized protein</fullName>
    </submittedName>
</protein>
<organism evidence="1 2">
    <name type="scientific">Armillaria ostoyae</name>
    <name type="common">Armillaria root rot fungus</name>
    <dbReference type="NCBI Taxonomy" id="47428"/>
    <lineage>
        <taxon>Eukaryota</taxon>
        <taxon>Fungi</taxon>
        <taxon>Dikarya</taxon>
        <taxon>Basidiomycota</taxon>
        <taxon>Agaricomycotina</taxon>
        <taxon>Agaricomycetes</taxon>
        <taxon>Agaricomycetidae</taxon>
        <taxon>Agaricales</taxon>
        <taxon>Marasmiineae</taxon>
        <taxon>Physalacriaceae</taxon>
        <taxon>Armillaria</taxon>
    </lineage>
</organism>
<dbReference type="Proteomes" id="UP000219338">
    <property type="component" value="Unassembled WGS sequence"/>
</dbReference>
<name>A0A284S8E3_ARMOS</name>
<evidence type="ECO:0000313" key="1">
    <source>
        <dbReference type="EMBL" id="SJL17246.1"/>
    </source>
</evidence>
<dbReference type="OrthoDB" id="10255174at2759"/>
<dbReference type="AlphaFoldDB" id="A0A284S8E3"/>
<reference evidence="2" key="1">
    <citation type="journal article" date="2017" name="Nat. Ecol. Evol.">
        <title>Genome expansion and lineage-specific genetic innovations in the forest pathogenic fungi Armillaria.</title>
        <authorList>
            <person name="Sipos G."/>
            <person name="Prasanna A.N."/>
            <person name="Walter M.C."/>
            <person name="O'Connor E."/>
            <person name="Balint B."/>
            <person name="Krizsan K."/>
            <person name="Kiss B."/>
            <person name="Hess J."/>
            <person name="Varga T."/>
            <person name="Slot J."/>
            <person name="Riley R."/>
            <person name="Boka B."/>
            <person name="Rigling D."/>
            <person name="Barry K."/>
            <person name="Lee J."/>
            <person name="Mihaltcheva S."/>
            <person name="LaButti K."/>
            <person name="Lipzen A."/>
            <person name="Waldron R."/>
            <person name="Moloney N.M."/>
            <person name="Sperisen C."/>
            <person name="Kredics L."/>
            <person name="Vagvoelgyi C."/>
            <person name="Patrignani A."/>
            <person name="Fitzpatrick D."/>
            <person name="Nagy I."/>
            <person name="Doyle S."/>
            <person name="Anderson J.B."/>
            <person name="Grigoriev I.V."/>
            <person name="Gueldener U."/>
            <person name="Muensterkoetter M."/>
            <person name="Nagy L.G."/>
        </authorList>
    </citation>
    <scope>NUCLEOTIDE SEQUENCE [LARGE SCALE GENOMIC DNA]</scope>
    <source>
        <strain evidence="2">C18/9</strain>
    </source>
</reference>
<accession>A0A284S8E3</accession>